<dbReference type="OrthoDB" id="7437838at2759"/>
<evidence type="ECO:0000256" key="1">
    <source>
        <dbReference type="SAM" id="MobiDB-lite"/>
    </source>
</evidence>
<proteinExistence type="predicted"/>
<protein>
    <submittedName>
        <fullName evidence="2">Uncharacterized protein</fullName>
    </submittedName>
</protein>
<dbReference type="EMBL" id="BGZK01000135">
    <property type="protein sequence ID" value="GBP21996.1"/>
    <property type="molecule type" value="Genomic_DNA"/>
</dbReference>
<accession>A0A4C1U813</accession>
<dbReference type="AlphaFoldDB" id="A0A4C1U813"/>
<evidence type="ECO:0000313" key="2">
    <source>
        <dbReference type="EMBL" id="GBP21996.1"/>
    </source>
</evidence>
<sequence length="126" mass="13812">MPNRAPPAANGAAHEPKLARCSSSVGDSADKPRAGWNSPRDIWRNLSLRRKAELRAPVSPTRKVCHRSTGGWSPGLWPRAERVTLAVRIVQNGSGVPTSRRTAPRSSTPRSFISARYLIPPLDARR</sequence>
<evidence type="ECO:0000313" key="3">
    <source>
        <dbReference type="Proteomes" id="UP000299102"/>
    </source>
</evidence>
<name>A0A4C1U813_EUMVA</name>
<feature type="compositionally biased region" description="Low complexity" evidence="1">
    <location>
        <begin position="1"/>
        <end position="13"/>
    </location>
</feature>
<comment type="caution">
    <text evidence="2">The sequence shown here is derived from an EMBL/GenBank/DDBJ whole genome shotgun (WGS) entry which is preliminary data.</text>
</comment>
<keyword evidence="3" id="KW-1185">Reference proteome</keyword>
<dbReference type="Proteomes" id="UP000299102">
    <property type="component" value="Unassembled WGS sequence"/>
</dbReference>
<reference evidence="2 3" key="1">
    <citation type="journal article" date="2019" name="Commun. Biol.">
        <title>The bagworm genome reveals a unique fibroin gene that provides high tensile strength.</title>
        <authorList>
            <person name="Kono N."/>
            <person name="Nakamura H."/>
            <person name="Ohtoshi R."/>
            <person name="Tomita M."/>
            <person name="Numata K."/>
            <person name="Arakawa K."/>
        </authorList>
    </citation>
    <scope>NUCLEOTIDE SEQUENCE [LARGE SCALE GENOMIC DNA]</scope>
</reference>
<feature type="region of interest" description="Disordered" evidence="1">
    <location>
        <begin position="1"/>
        <end position="39"/>
    </location>
</feature>
<organism evidence="2 3">
    <name type="scientific">Eumeta variegata</name>
    <name type="common">Bagworm moth</name>
    <name type="synonym">Eumeta japonica</name>
    <dbReference type="NCBI Taxonomy" id="151549"/>
    <lineage>
        <taxon>Eukaryota</taxon>
        <taxon>Metazoa</taxon>
        <taxon>Ecdysozoa</taxon>
        <taxon>Arthropoda</taxon>
        <taxon>Hexapoda</taxon>
        <taxon>Insecta</taxon>
        <taxon>Pterygota</taxon>
        <taxon>Neoptera</taxon>
        <taxon>Endopterygota</taxon>
        <taxon>Lepidoptera</taxon>
        <taxon>Glossata</taxon>
        <taxon>Ditrysia</taxon>
        <taxon>Tineoidea</taxon>
        <taxon>Psychidae</taxon>
        <taxon>Oiketicinae</taxon>
        <taxon>Eumeta</taxon>
    </lineage>
</organism>
<gene>
    <name evidence="2" type="ORF">EVAR_18637_1</name>
</gene>